<proteinExistence type="predicted"/>
<accession>A0A8S9ZLZ5</accession>
<dbReference type="Proteomes" id="UP000605970">
    <property type="component" value="Unassembled WGS sequence"/>
</dbReference>
<organism evidence="1 2">
    <name type="scientific">Meloidogyne graminicola</name>
    <dbReference type="NCBI Taxonomy" id="189291"/>
    <lineage>
        <taxon>Eukaryota</taxon>
        <taxon>Metazoa</taxon>
        <taxon>Ecdysozoa</taxon>
        <taxon>Nematoda</taxon>
        <taxon>Chromadorea</taxon>
        <taxon>Rhabditida</taxon>
        <taxon>Tylenchina</taxon>
        <taxon>Tylenchomorpha</taxon>
        <taxon>Tylenchoidea</taxon>
        <taxon>Meloidogynidae</taxon>
        <taxon>Meloidogyninae</taxon>
        <taxon>Meloidogyne</taxon>
    </lineage>
</organism>
<evidence type="ECO:0000313" key="2">
    <source>
        <dbReference type="Proteomes" id="UP000605970"/>
    </source>
</evidence>
<sequence length="232" mass="27077">MSLNQFVDIKNRIEEGEHIDQMLTNLTNIANASSRTNMNNLLNISFLLYIKSLKTPKKRRLNYIKDAYQWLRRANNEGTSFCSYYLTCRILCFLIKEGNLSMKEKATFSIEIYENLLKMEKHNRNNEETRTIRGILTFRAANLGFVIRSAAKAFCCASTIQLLREATFEKAKSCFEAIDNQTIEVIYYLIKIHLKLNNKKIARDYYGILKGMEVKNFYESELVSEIADVFKK</sequence>
<dbReference type="AlphaFoldDB" id="A0A8S9ZLZ5"/>
<protein>
    <submittedName>
        <fullName evidence="1">Uncharacterized protein</fullName>
    </submittedName>
</protein>
<name>A0A8S9ZLZ5_9BILA</name>
<reference evidence="1" key="1">
    <citation type="journal article" date="2020" name="Ecol. Evol.">
        <title>Genome structure and content of the rice root-knot nematode (Meloidogyne graminicola).</title>
        <authorList>
            <person name="Phan N.T."/>
            <person name="Danchin E.G.J."/>
            <person name="Klopp C."/>
            <person name="Perfus-Barbeoch L."/>
            <person name="Kozlowski D.K."/>
            <person name="Koutsovoulos G.D."/>
            <person name="Lopez-Roques C."/>
            <person name="Bouchez O."/>
            <person name="Zahm M."/>
            <person name="Besnard G."/>
            <person name="Bellafiore S."/>
        </authorList>
    </citation>
    <scope>NUCLEOTIDE SEQUENCE</scope>
    <source>
        <strain evidence="1">VN-18</strain>
    </source>
</reference>
<gene>
    <name evidence="1" type="ORF">Mgra_00006269</name>
</gene>
<keyword evidence="2" id="KW-1185">Reference proteome</keyword>
<dbReference type="EMBL" id="JABEBT010000060">
    <property type="protein sequence ID" value="KAF7634303.1"/>
    <property type="molecule type" value="Genomic_DNA"/>
</dbReference>
<comment type="caution">
    <text evidence="1">The sequence shown here is derived from an EMBL/GenBank/DDBJ whole genome shotgun (WGS) entry which is preliminary data.</text>
</comment>
<evidence type="ECO:0000313" key="1">
    <source>
        <dbReference type="EMBL" id="KAF7634303.1"/>
    </source>
</evidence>